<evidence type="ECO:0000313" key="7">
    <source>
        <dbReference type="EMBL" id="CAB4797628.1"/>
    </source>
</evidence>
<evidence type="ECO:0000313" key="9">
    <source>
        <dbReference type="EMBL" id="CAB5019893.1"/>
    </source>
</evidence>
<organism evidence="4">
    <name type="scientific">freshwater metagenome</name>
    <dbReference type="NCBI Taxonomy" id="449393"/>
    <lineage>
        <taxon>unclassified sequences</taxon>
        <taxon>metagenomes</taxon>
        <taxon>ecological metagenomes</taxon>
    </lineage>
</organism>
<sequence>MIAIRPMTRNDVAAVKVIEDELFPIDAWSKDLFLEELAQNSSSREVAVAVQNDEIVGYASFRYVGKQGDVNTVAVAKQFQGQGIGTILMDWLEAQAVLHRVTEIFLEVRSDNDAAIKMYQARDYVRIDIRRNYYGNSIDANIMRKKVTNV</sequence>
<dbReference type="EMBL" id="CAESAD010000012">
    <property type="protein sequence ID" value="CAB4344157.1"/>
    <property type="molecule type" value="Genomic_DNA"/>
</dbReference>
<name>A0A6J5Z0A5_9ZZZZ</name>
<evidence type="ECO:0000313" key="6">
    <source>
        <dbReference type="EMBL" id="CAB4702266.1"/>
    </source>
</evidence>
<dbReference type="NCBIfam" id="TIGR01575">
    <property type="entry name" value="rimI"/>
    <property type="match status" value="1"/>
</dbReference>
<dbReference type="PROSITE" id="PS51186">
    <property type="entry name" value="GNAT"/>
    <property type="match status" value="1"/>
</dbReference>
<dbReference type="InterPro" id="IPR006464">
    <property type="entry name" value="AcTrfase_RimI/Ard1"/>
</dbReference>
<evidence type="ECO:0000256" key="1">
    <source>
        <dbReference type="ARBA" id="ARBA00022679"/>
    </source>
</evidence>
<evidence type="ECO:0000313" key="5">
    <source>
        <dbReference type="EMBL" id="CAB4344157.1"/>
    </source>
</evidence>
<dbReference type="EMBL" id="CAESAI010000008">
    <property type="protein sequence ID" value="CAB4335076.1"/>
    <property type="molecule type" value="Genomic_DNA"/>
</dbReference>
<dbReference type="SUPFAM" id="SSF55729">
    <property type="entry name" value="Acyl-CoA N-acyltransferases (Nat)"/>
    <property type="match status" value="1"/>
</dbReference>
<feature type="domain" description="N-acetyltransferase" evidence="3">
    <location>
        <begin position="2"/>
        <end position="148"/>
    </location>
</feature>
<evidence type="ECO:0000256" key="2">
    <source>
        <dbReference type="ARBA" id="ARBA00023315"/>
    </source>
</evidence>
<dbReference type="InterPro" id="IPR051556">
    <property type="entry name" value="N-term/lysine_N-AcTrnsfr"/>
</dbReference>
<dbReference type="PANTHER" id="PTHR42919:SF8">
    <property type="entry name" value="N-ALPHA-ACETYLTRANSFERASE 50"/>
    <property type="match status" value="1"/>
</dbReference>
<evidence type="ECO:0000313" key="8">
    <source>
        <dbReference type="EMBL" id="CAB4846401.1"/>
    </source>
</evidence>
<dbReference type="PANTHER" id="PTHR42919">
    <property type="entry name" value="N-ALPHA-ACETYLTRANSFERASE"/>
    <property type="match status" value="1"/>
</dbReference>
<evidence type="ECO:0000313" key="10">
    <source>
        <dbReference type="EMBL" id="CAB5044064.1"/>
    </source>
</evidence>
<evidence type="ECO:0000313" key="4">
    <source>
        <dbReference type="EMBL" id="CAB4335076.1"/>
    </source>
</evidence>
<dbReference type="InterPro" id="IPR000182">
    <property type="entry name" value="GNAT_dom"/>
</dbReference>
<dbReference type="AlphaFoldDB" id="A0A6J5Z0A5"/>
<dbReference type="InterPro" id="IPR016181">
    <property type="entry name" value="Acyl_CoA_acyltransferase"/>
</dbReference>
<dbReference type="EMBL" id="CAFBPK010000012">
    <property type="protein sequence ID" value="CAB5019893.1"/>
    <property type="molecule type" value="Genomic_DNA"/>
</dbReference>
<dbReference type="EMBL" id="CAFBIX010000005">
    <property type="protein sequence ID" value="CAB4846401.1"/>
    <property type="molecule type" value="Genomic_DNA"/>
</dbReference>
<dbReference type="CDD" id="cd04301">
    <property type="entry name" value="NAT_SF"/>
    <property type="match status" value="1"/>
</dbReference>
<keyword evidence="1" id="KW-0808">Transferase</keyword>
<dbReference type="Gene3D" id="3.40.630.30">
    <property type="match status" value="1"/>
</dbReference>
<gene>
    <name evidence="6" type="ORF">UFOPK2648_00379</name>
    <name evidence="7" type="ORF">UFOPK3037_00403</name>
    <name evidence="8" type="ORF">UFOPK3278_00305</name>
    <name evidence="4" type="ORF">UFOPK3406_00521</name>
    <name evidence="5" type="ORF">UFOPK3925_01339</name>
    <name evidence="9" type="ORF">UFOPK4097_00865</name>
    <name evidence="10" type="ORF">UFOPK4301_00078</name>
</gene>
<dbReference type="EMBL" id="CAEZYC010000012">
    <property type="protein sequence ID" value="CAB4702266.1"/>
    <property type="molecule type" value="Genomic_DNA"/>
</dbReference>
<proteinExistence type="predicted"/>
<evidence type="ECO:0000259" key="3">
    <source>
        <dbReference type="PROSITE" id="PS51186"/>
    </source>
</evidence>
<dbReference type="EMBL" id="CAFAAO010000004">
    <property type="protein sequence ID" value="CAB4797628.1"/>
    <property type="molecule type" value="Genomic_DNA"/>
</dbReference>
<reference evidence="4" key="1">
    <citation type="submission" date="2020-05" db="EMBL/GenBank/DDBJ databases">
        <authorList>
            <person name="Chiriac C."/>
            <person name="Salcher M."/>
            <person name="Ghai R."/>
            <person name="Kavagutti S V."/>
        </authorList>
    </citation>
    <scope>NUCLEOTIDE SEQUENCE</scope>
</reference>
<keyword evidence="2" id="KW-0012">Acyltransferase</keyword>
<protein>
    <submittedName>
        <fullName evidence="4">Unannotated protein</fullName>
    </submittedName>
</protein>
<dbReference type="GO" id="GO:0008080">
    <property type="term" value="F:N-acetyltransferase activity"/>
    <property type="evidence" value="ECO:0007669"/>
    <property type="project" value="InterPro"/>
</dbReference>
<dbReference type="Pfam" id="PF00583">
    <property type="entry name" value="Acetyltransf_1"/>
    <property type="match status" value="1"/>
</dbReference>
<accession>A0A6J5Z0A5</accession>
<dbReference type="EMBL" id="CAFBQG010000004">
    <property type="protein sequence ID" value="CAB5044064.1"/>
    <property type="molecule type" value="Genomic_DNA"/>
</dbReference>